<dbReference type="InterPro" id="IPR023393">
    <property type="entry name" value="START-like_dom_sf"/>
</dbReference>
<dbReference type="SUPFAM" id="SSF55961">
    <property type="entry name" value="Bet v1-like"/>
    <property type="match status" value="2"/>
</dbReference>
<dbReference type="RefSeq" id="WP_187218085.1">
    <property type="nucleotide sequence ID" value="NZ_JABVED010000001.1"/>
</dbReference>
<dbReference type="Pfam" id="PF08327">
    <property type="entry name" value="AHSA1"/>
    <property type="match status" value="2"/>
</dbReference>
<dbReference type="InterPro" id="IPR013538">
    <property type="entry name" value="ASHA1/2-like_C"/>
</dbReference>
<name>A0ABR7L0N4_9PSEU</name>
<feature type="domain" description="Activator of Hsp90 ATPase homologue 1/2-like C-terminal" evidence="2">
    <location>
        <begin position="158"/>
        <end position="265"/>
    </location>
</feature>
<organism evidence="3 4">
    <name type="scientific">Actinokineospora xionganensis</name>
    <dbReference type="NCBI Taxonomy" id="2684470"/>
    <lineage>
        <taxon>Bacteria</taxon>
        <taxon>Bacillati</taxon>
        <taxon>Actinomycetota</taxon>
        <taxon>Actinomycetes</taxon>
        <taxon>Pseudonocardiales</taxon>
        <taxon>Pseudonocardiaceae</taxon>
        <taxon>Actinokineospora</taxon>
    </lineage>
</organism>
<dbReference type="Gene3D" id="3.30.530.20">
    <property type="match status" value="2"/>
</dbReference>
<proteinExistence type="inferred from homology"/>
<reference evidence="3 4" key="1">
    <citation type="submission" date="2020-06" db="EMBL/GenBank/DDBJ databases">
        <title>Actinokineospora xiongansis sp. nov., isolated from soil of Baiyangdian.</title>
        <authorList>
            <person name="Zhang X."/>
        </authorList>
    </citation>
    <scope>NUCLEOTIDE SEQUENCE [LARGE SCALE GENOMIC DNA]</scope>
    <source>
        <strain evidence="3 4">HBU206404</strain>
    </source>
</reference>
<evidence type="ECO:0000256" key="1">
    <source>
        <dbReference type="ARBA" id="ARBA00006817"/>
    </source>
</evidence>
<comment type="caution">
    <text evidence="3">The sequence shown here is derived from an EMBL/GenBank/DDBJ whole genome shotgun (WGS) entry which is preliminary data.</text>
</comment>
<keyword evidence="4" id="KW-1185">Reference proteome</keyword>
<protein>
    <submittedName>
        <fullName evidence="3">SRPBCC domain-containing protein</fullName>
    </submittedName>
</protein>
<evidence type="ECO:0000313" key="3">
    <source>
        <dbReference type="EMBL" id="MBC6446043.1"/>
    </source>
</evidence>
<sequence>MADMSFSVRVPAPLDRVRHALTDPAELTTWLAEHAEVDLPHNTYAFWGRYTPAGDKPRQRLLHADDTTLRFTWTIDDAETTTEVTLEPENDHTTVLTLSQSGMPTWEEMTTDTTPRSALQTFWALAVANLVDHLDNRPLTAQCDFTTTDMRARFDIAADPADVFDALVDPEKFSDWFGAKCEMEPYVGGRFAMGGFDVEDNPGTIVAFDPGRKLAIDLGPAGVSTWELDGSDGKTRITFVQSGFDHPPYDAWMGWLSGFAELRRYFEIKDWKNIWLSFTMPGMPEGIITIGS</sequence>
<comment type="similarity">
    <text evidence="1">Belongs to the AHA1 family.</text>
</comment>
<dbReference type="Proteomes" id="UP000734823">
    <property type="component" value="Unassembled WGS sequence"/>
</dbReference>
<evidence type="ECO:0000313" key="4">
    <source>
        <dbReference type="Proteomes" id="UP000734823"/>
    </source>
</evidence>
<dbReference type="CDD" id="cd07814">
    <property type="entry name" value="SRPBCC_CalC_Aha1-like"/>
    <property type="match status" value="2"/>
</dbReference>
<feature type="domain" description="Activator of Hsp90 ATPase homologue 1/2-like C-terminal" evidence="2">
    <location>
        <begin position="12"/>
        <end position="108"/>
    </location>
</feature>
<evidence type="ECO:0000259" key="2">
    <source>
        <dbReference type="Pfam" id="PF08327"/>
    </source>
</evidence>
<accession>A0ABR7L0N4</accession>
<dbReference type="EMBL" id="JABVED010000001">
    <property type="protein sequence ID" value="MBC6446043.1"/>
    <property type="molecule type" value="Genomic_DNA"/>
</dbReference>
<gene>
    <name evidence="3" type="ORF">GPZ80_02505</name>
</gene>